<evidence type="ECO:0000256" key="5">
    <source>
        <dbReference type="ARBA" id="ARBA00022824"/>
    </source>
</evidence>
<reference evidence="10 11" key="1">
    <citation type="submission" date="2012-10" db="EMBL/GenBank/DDBJ databases">
        <authorList>
            <person name="Zafar N."/>
            <person name="Inman J."/>
            <person name="Hall N."/>
            <person name="Lorenzi H."/>
            <person name="Caler E."/>
        </authorList>
    </citation>
    <scope>NUCLEOTIDE SEQUENCE [LARGE SCALE GENOMIC DNA]</scope>
    <source>
        <strain evidence="10 11">IP1</strain>
    </source>
</reference>
<evidence type="ECO:0000256" key="6">
    <source>
        <dbReference type="ARBA" id="ARBA00022989"/>
    </source>
</evidence>
<sequence>MSTDKFVVPKVAMYNPVELKKILDLGLEEILKTDYKFSLDFWYSNTVIVCSFICSILGALAWYYPIPWPQSYWHIFAIIVIYIVVDGYLTYIMWYKHKGFVAQTLPKDKKPSMAFYSEMAKYSPLFVITKVADGKKSEVSFEVNKVFNEEGKLLFDLYGAYIQKLVN</sequence>
<comment type="function">
    <text evidence="8 9">Component of the signal peptidase complex (SPC) which catalyzes the cleavage of N-terminal signal sequences from nascent proteins as they are translocated into the lumen of the endoplasmic reticulum. Enhances the enzymatic activity of SPC and facilitates the interactions between different components of the translocation site.</text>
</comment>
<dbReference type="InterPro" id="IPR009582">
    <property type="entry name" value="Spc2/SPCS2"/>
</dbReference>
<gene>
    <name evidence="10" type="ORF">EIN_047160</name>
</gene>
<protein>
    <recommendedName>
        <fullName evidence="3 9">Signal peptidase complex subunit 2</fullName>
    </recommendedName>
</protein>
<dbReference type="PANTHER" id="PTHR13085">
    <property type="entry name" value="MICROSOMAL SIGNAL PEPTIDASE 25 KDA SUBUNIT"/>
    <property type="match status" value="1"/>
</dbReference>
<evidence type="ECO:0000256" key="4">
    <source>
        <dbReference type="ARBA" id="ARBA00022692"/>
    </source>
</evidence>
<accession>A0A0A1UDC3</accession>
<dbReference type="GO" id="GO:0006465">
    <property type="term" value="P:signal peptide processing"/>
    <property type="evidence" value="ECO:0007669"/>
    <property type="project" value="UniProtKB-UniRule"/>
</dbReference>
<keyword evidence="7 9" id="KW-0472">Membrane</keyword>
<evidence type="ECO:0000256" key="8">
    <source>
        <dbReference type="ARBA" id="ARBA00045608"/>
    </source>
</evidence>
<dbReference type="EMBL" id="KB206215">
    <property type="protein sequence ID" value="ELP94433.1"/>
    <property type="molecule type" value="Genomic_DNA"/>
</dbReference>
<evidence type="ECO:0000256" key="9">
    <source>
        <dbReference type="RuleBase" id="RU368033"/>
    </source>
</evidence>
<proteinExistence type="inferred from homology"/>
<dbReference type="GeneID" id="14893462"/>
<dbReference type="VEuPathDB" id="AmoebaDB:EIN_047160"/>
<name>A0A0A1UDC3_ENTIV</name>
<feature type="transmembrane region" description="Helical" evidence="9">
    <location>
        <begin position="41"/>
        <end position="66"/>
    </location>
</feature>
<dbReference type="RefSeq" id="XP_004261204.1">
    <property type="nucleotide sequence ID" value="XM_004261156.1"/>
</dbReference>
<keyword evidence="4 9" id="KW-0812">Transmembrane</keyword>
<dbReference type="GO" id="GO:0045047">
    <property type="term" value="P:protein targeting to ER"/>
    <property type="evidence" value="ECO:0007669"/>
    <property type="project" value="TreeGrafter"/>
</dbReference>
<dbReference type="OMA" id="MAFYSEM"/>
<comment type="subcellular location">
    <subcellularLocation>
        <location evidence="1 9">Endoplasmic reticulum membrane</location>
        <topology evidence="1 9">Multi-pass membrane protein</topology>
    </subcellularLocation>
</comment>
<keyword evidence="6 9" id="KW-1133">Transmembrane helix</keyword>
<feature type="transmembrane region" description="Helical" evidence="9">
    <location>
        <begin position="72"/>
        <end position="94"/>
    </location>
</feature>
<dbReference type="KEGG" id="eiv:EIN_047160"/>
<organism evidence="10 11">
    <name type="scientific">Entamoeba invadens IP1</name>
    <dbReference type="NCBI Taxonomy" id="370355"/>
    <lineage>
        <taxon>Eukaryota</taxon>
        <taxon>Amoebozoa</taxon>
        <taxon>Evosea</taxon>
        <taxon>Archamoebae</taxon>
        <taxon>Mastigamoebida</taxon>
        <taxon>Entamoebidae</taxon>
        <taxon>Entamoeba</taxon>
    </lineage>
</organism>
<evidence type="ECO:0000313" key="10">
    <source>
        <dbReference type="EMBL" id="ELP94433.1"/>
    </source>
</evidence>
<keyword evidence="5 9" id="KW-0256">Endoplasmic reticulum</keyword>
<keyword evidence="11" id="KW-1185">Reference proteome</keyword>
<dbReference type="PANTHER" id="PTHR13085:SF0">
    <property type="entry name" value="SIGNAL PEPTIDASE COMPLEX SUBUNIT 2"/>
    <property type="match status" value="1"/>
</dbReference>
<dbReference type="OrthoDB" id="29558at2759"/>
<dbReference type="Pfam" id="PF06703">
    <property type="entry name" value="SPC25"/>
    <property type="match status" value="1"/>
</dbReference>
<dbReference type="GO" id="GO:0005787">
    <property type="term" value="C:signal peptidase complex"/>
    <property type="evidence" value="ECO:0007669"/>
    <property type="project" value="UniProtKB-UniRule"/>
</dbReference>
<evidence type="ECO:0000313" key="11">
    <source>
        <dbReference type="Proteomes" id="UP000014680"/>
    </source>
</evidence>
<dbReference type="Proteomes" id="UP000014680">
    <property type="component" value="Unassembled WGS sequence"/>
</dbReference>
<dbReference type="GO" id="GO:0008233">
    <property type="term" value="F:peptidase activity"/>
    <property type="evidence" value="ECO:0007669"/>
    <property type="project" value="UniProtKB-UniRule"/>
</dbReference>
<evidence type="ECO:0000256" key="3">
    <source>
        <dbReference type="ARBA" id="ARBA00017057"/>
    </source>
</evidence>
<dbReference type="AlphaFoldDB" id="A0A0A1UDC3"/>
<comment type="similarity">
    <text evidence="2 9">Belongs to the SPCS2 family.</text>
</comment>
<evidence type="ECO:0000256" key="1">
    <source>
        <dbReference type="ARBA" id="ARBA00004477"/>
    </source>
</evidence>
<evidence type="ECO:0000256" key="2">
    <source>
        <dbReference type="ARBA" id="ARBA00007324"/>
    </source>
</evidence>
<evidence type="ECO:0000256" key="7">
    <source>
        <dbReference type="ARBA" id="ARBA00023136"/>
    </source>
</evidence>